<dbReference type="HAMAP" id="MF_00821">
    <property type="entry name" value="SecB"/>
    <property type="match status" value="1"/>
</dbReference>
<gene>
    <name evidence="1" type="ORF">MNBD_GAMMA26-1643</name>
</gene>
<dbReference type="SUPFAM" id="SSF54611">
    <property type="entry name" value="SecB-like"/>
    <property type="match status" value="1"/>
</dbReference>
<dbReference type="InterPro" id="IPR035958">
    <property type="entry name" value="SecB-like_sf"/>
</dbReference>
<dbReference type="GO" id="GO:0015031">
    <property type="term" value="P:protein transport"/>
    <property type="evidence" value="ECO:0007669"/>
    <property type="project" value="InterPro"/>
</dbReference>
<reference evidence="1" key="1">
    <citation type="submission" date="2018-06" db="EMBL/GenBank/DDBJ databases">
        <authorList>
            <person name="Zhirakovskaya E."/>
        </authorList>
    </citation>
    <scope>NUCLEOTIDE SEQUENCE</scope>
</reference>
<dbReference type="NCBIfam" id="NF004393">
    <property type="entry name" value="PRK05751.1-4"/>
    <property type="match status" value="1"/>
</dbReference>
<dbReference type="GO" id="GO:0051082">
    <property type="term" value="F:unfolded protein binding"/>
    <property type="evidence" value="ECO:0007669"/>
    <property type="project" value="InterPro"/>
</dbReference>
<dbReference type="PANTHER" id="PTHR36918">
    <property type="match status" value="1"/>
</dbReference>
<dbReference type="NCBIfam" id="TIGR00809">
    <property type="entry name" value="secB"/>
    <property type="match status" value="1"/>
</dbReference>
<dbReference type="Gene3D" id="3.10.420.10">
    <property type="entry name" value="SecB-like"/>
    <property type="match status" value="1"/>
</dbReference>
<dbReference type="GO" id="GO:0051262">
    <property type="term" value="P:protein tetramerization"/>
    <property type="evidence" value="ECO:0007669"/>
    <property type="project" value="InterPro"/>
</dbReference>
<protein>
    <submittedName>
        <fullName evidence="1">Protein-export protein SecB (Maintains pre-export unfolded state)</fullName>
    </submittedName>
</protein>
<name>A0A3B1B130_9ZZZZ</name>
<accession>A0A3B1B130</accession>
<dbReference type="InterPro" id="IPR003708">
    <property type="entry name" value="SecB"/>
</dbReference>
<sequence length="165" mass="18611">MTDQDQKQGIENTDNEREFALQRVYIKDLSYETPNSPQIFNEEWAPESTLNLNSEITPLGNDNYEVVLSVTVTTRVDKKVAFLVEAQQAGIFTVKNFPNEDKSHMLGSYCPNILFPYVREVVSDLVAKGTFPQLLLTPVNFDALYAKHQAEQVAKDKADTPATTH</sequence>
<dbReference type="PANTHER" id="PTHR36918:SF1">
    <property type="entry name" value="PROTEIN-EXPORT PROTEIN SECB"/>
    <property type="match status" value="1"/>
</dbReference>
<dbReference type="EMBL" id="UOFX01000006">
    <property type="protein sequence ID" value="VAX05633.1"/>
    <property type="molecule type" value="Genomic_DNA"/>
</dbReference>
<proteinExistence type="inferred from homology"/>
<organism evidence="1">
    <name type="scientific">hydrothermal vent metagenome</name>
    <dbReference type="NCBI Taxonomy" id="652676"/>
    <lineage>
        <taxon>unclassified sequences</taxon>
        <taxon>metagenomes</taxon>
        <taxon>ecological metagenomes</taxon>
    </lineage>
</organism>
<dbReference type="PRINTS" id="PR01594">
    <property type="entry name" value="SECBCHAPRONE"/>
</dbReference>
<dbReference type="AlphaFoldDB" id="A0A3B1B130"/>
<dbReference type="Pfam" id="PF02556">
    <property type="entry name" value="SecB"/>
    <property type="match status" value="1"/>
</dbReference>
<evidence type="ECO:0000313" key="1">
    <source>
        <dbReference type="EMBL" id="VAX05633.1"/>
    </source>
</evidence>